<evidence type="ECO:0000313" key="2">
    <source>
        <dbReference type="EMBL" id="OQE06995.1"/>
    </source>
</evidence>
<dbReference type="AlphaFoldDB" id="A0A1V6RZ05"/>
<organism evidence="2 3">
    <name type="scientific">Penicillium vulpinum</name>
    <dbReference type="NCBI Taxonomy" id="29845"/>
    <lineage>
        <taxon>Eukaryota</taxon>
        <taxon>Fungi</taxon>
        <taxon>Dikarya</taxon>
        <taxon>Ascomycota</taxon>
        <taxon>Pezizomycotina</taxon>
        <taxon>Eurotiomycetes</taxon>
        <taxon>Eurotiomycetidae</taxon>
        <taxon>Eurotiales</taxon>
        <taxon>Aspergillaceae</taxon>
        <taxon>Penicillium</taxon>
    </lineage>
</organism>
<feature type="compositionally biased region" description="Basic and acidic residues" evidence="1">
    <location>
        <begin position="271"/>
        <end position="280"/>
    </location>
</feature>
<feature type="compositionally biased region" description="Acidic residues" evidence="1">
    <location>
        <begin position="253"/>
        <end position="270"/>
    </location>
</feature>
<dbReference type="OrthoDB" id="4353669at2759"/>
<reference evidence="3" key="1">
    <citation type="journal article" date="2017" name="Nat. Microbiol.">
        <title>Global analysis of biosynthetic gene clusters reveals vast potential of secondary metabolite production in Penicillium species.</title>
        <authorList>
            <person name="Nielsen J.C."/>
            <person name="Grijseels S."/>
            <person name="Prigent S."/>
            <person name="Ji B."/>
            <person name="Dainat J."/>
            <person name="Nielsen K.F."/>
            <person name="Frisvad J.C."/>
            <person name="Workman M."/>
            <person name="Nielsen J."/>
        </authorList>
    </citation>
    <scope>NUCLEOTIDE SEQUENCE [LARGE SCALE GENOMIC DNA]</scope>
    <source>
        <strain evidence="3">IBT 29486</strain>
    </source>
</reference>
<proteinExistence type="predicted"/>
<dbReference type="EMBL" id="MDYP01000015">
    <property type="protein sequence ID" value="OQE06995.1"/>
    <property type="molecule type" value="Genomic_DNA"/>
</dbReference>
<evidence type="ECO:0000313" key="3">
    <source>
        <dbReference type="Proteomes" id="UP000191518"/>
    </source>
</evidence>
<feature type="region of interest" description="Disordered" evidence="1">
    <location>
        <begin position="241"/>
        <end position="280"/>
    </location>
</feature>
<dbReference type="Proteomes" id="UP000191518">
    <property type="component" value="Unassembled WGS sequence"/>
</dbReference>
<comment type="caution">
    <text evidence="2">The sequence shown here is derived from an EMBL/GenBank/DDBJ whole genome shotgun (WGS) entry which is preliminary data.</text>
</comment>
<evidence type="ECO:0000256" key="1">
    <source>
        <dbReference type="SAM" id="MobiDB-lite"/>
    </source>
</evidence>
<name>A0A1V6RZ05_9EURO</name>
<keyword evidence="3" id="KW-1185">Reference proteome</keyword>
<accession>A0A1V6RZ05</accession>
<protein>
    <submittedName>
        <fullName evidence="2">Uncharacterized protein</fullName>
    </submittedName>
</protein>
<gene>
    <name evidence="2" type="ORF">PENVUL_c015G00759</name>
</gene>
<sequence length="280" mass="31455">MSKPSFYYLEPLNQPPSSEINNLLGRFVLDRWNPGVQGYEPEDPSRIITEEFRSEDLHFENAEMCITSVSHASTNAGVRRALMIGGSHTSEGDVVLRSARVTKRGIRNARSAFDALMDDRDVVDSVKRLMRDSGMHTVWMITAILFVDNAHIKTSVSKTSQSDAKTTVKMPIAATAGIGMRGFEIEADVSSSSRKTSGASMEANMSGRHVFAVQYWRCEHRPVDRLLDRWREQMSLRGRGIQKVSTGHRGLGDSEDEEEDEDDNWDAELEVYDHDVGDKE</sequence>